<organism evidence="1 2">
    <name type="scientific">Steinernema glaseri</name>
    <dbReference type="NCBI Taxonomy" id="37863"/>
    <lineage>
        <taxon>Eukaryota</taxon>
        <taxon>Metazoa</taxon>
        <taxon>Ecdysozoa</taxon>
        <taxon>Nematoda</taxon>
        <taxon>Chromadorea</taxon>
        <taxon>Rhabditida</taxon>
        <taxon>Tylenchina</taxon>
        <taxon>Panagrolaimomorpha</taxon>
        <taxon>Strongyloidoidea</taxon>
        <taxon>Steinernematidae</taxon>
        <taxon>Steinernema</taxon>
    </lineage>
</organism>
<accession>A0A1I8AHS1</accession>
<proteinExistence type="predicted"/>
<evidence type="ECO:0000313" key="2">
    <source>
        <dbReference type="WBParaSite" id="L893_g5606.t1"/>
    </source>
</evidence>
<reference evidence="2" key="1">
    <citation type="submission" date="2016-11" db="UniProtKB">
        <authorList>
            <consortium name="WormBaseParasite"/>
        </authorList>
    </citation>
    <scope>IDENTIFICATION</scope>
</reference>
<dbReference type="Proteomes" id="UP000095287">
    <property type="component" value="Unplaced"/>
</dbReference>
<evidence type="ECO:0000313" key="1">
    <source>
        <dbReference type="Proteomes" id="UP000095287"/>
    </source>
</evidence>
<name>A0A1I8AHS1_9BILA</name>
<keyword evidence="1" id="KW-1185">Reference proteome</keyword>
<dbReference type="WBParaSite" id="L893_g5606.t1">
    <property type="protein sequence ID" value="L893_g5606.t1"/>
    <property type="gene ID" value="L893_g5606"/>
</dbReference>
<protein>
    <submittedName>
        <fullName evidence="2">Ras-associating domain-containing protein</fullName>
    </submittedName>
</protein>
<dbReference type="AlphaFoldDB" id="A0A1I8AHS1"/>
<sequence>MSLQEEDSFGSEDGLSSPPPFELMAARLRDIWLGQLQITLPSERLFMENICPGNFAERLTQLASFVADQSITTYQMGLQFHTLSSLESLKRRHARLALRLAIASQICLSLSNMDASGILEEDVCAVNKGIDAHRFSHYENVLDGITRKIMDVLDENYSDLTDAGSKINDFVLRNYNDSNILILNRSCDVPSLHAKHIPTARSSLKLPGSQETQIHEHRNYTIIVHRSAPETEDRTIFEEDADKMEREIYIEASGFINVYINPDSAKNCMKRLQQHHRFPVTAAFVLKDKEAQCVFNPNFALIRKPGMQNSNIYVVFGF</sequence>